<evidence type="ECO:0000313" key="1">
    <source>
        <dbReference type="EMBL" id="KAF5832532.1"/>
    </source>
</evidence>
<comment type="caution">
    <text evidence="1">The sequence shown here is derived from an EMBL/GenBank/DDBJ whole genome shotgun (WGS) entry which is preliminary data.</text>
</comment>
<proteinExistence type="predicted"/>
<evidence type="ECO:0000313" key="2">
    <source>
        <dbReference type="Proteomes" id="UP000815325"/>
    </source>
</evidence>
<name>A0ABQ7GD43_DUNSA</name>
<evidence type="ECO:0008006" key="3">
    <source>
        <dbReference type="Google" id="ProtNLM"/>
    </source>
</evidence>
<protein>
    <recommendedName>
        <fullName evidence="3">Encoded protein</fullName>
    </recommendedName>
</protein>
<accession>A0ABQ7GD43</accession>
<sequence length="348" mass="38120">MSELQLNSGQPVYKGLPYLKAIGLDFDTVRRVSLVGGRVRVDSVIHNGTSDMPPLCGALFELEIQIGCTPNDNGYKKGPGLGERSDQWCPCSIDLDPTYQEDTGFVIDTKREYPITDDKDGEPIYGPLISYTFMTPTRALEDGPSPKCSAISPPSDTPEARLKLGGAALSEVEDAFTSLLTFADRLSLMVENILDNQHNETDDRIEAQWRSLLSNFTQAQFTHLDRFTLVERMIKEFKVAADTMLSLDSFSVFSESKGQDINLEGVAARVNPGLPFTREIGKEPLPSSTVDVSGEDIQACVRNSQGGLSARFHFIVGGGNRTYAPPEQNESPDIALFAASAGKKQRMK</sequence>
<keyword evidence="2" id="KW-1185">Reference proteome</keyword>
<dbReference type="EMBL" id="MU069866">
    <property type="protein sequence ID" value="KAF5832532.1"/>
    <property type="molecule type" value="Genomic_DNA"/>
</dbReference>
<gene>
    <name evidence="1" type="ORF">DUNSADRAFT_11570</name>
</gene>
<dbReference type="Proteomes" id="UP000815325">
    <property type="component" value="Unassembled WGS sequence"/>
</dbReference>
<reference evidence="1" key="1">
    <citation type="submission" date="2017-08" db="EMBL/GenBank/DDBJ databases">
        <authorList>
            <person name="Polle J.E."/>
            <person name="Barry K."/>
            <person name="Cushman J."/>
            <person name="Schmutz J."/>
            <person name="Tran D."/>
            <person name="Hathwaick L.T."/>
            <person name="Yim W.C."/>
            <person name="Jenkins J."/>
            <person name="Mckie-Krisberg Z.M."/>
            <person name="Prochnik S."/>
            <person name="Lindquist E."/>
            <person name="Dockter R.B."/>
            <person name="Adam C."/>
            <person name="Molina H."/>
            <person name="Bunkerborg J."/>
            <person name="Jin E."/>
            <person name="Buchheim M."/>
            <person name="Magnuson J."/>
        </authorList>
    </citation>
    <scope>NUCLEOTIDE SEQUENCE</scope>
    <source>
        <strain evidence="1">CCAP 19/18</strain>
    </source>
</reference>
<organism evidence="1 2">
    <name type="scientific">Dunaliella salina</name>
    <name type="common">Green alga</name>
    <name type="synonym">Protococcus salinus</name>
    <dbReference type="NCBI Taxonomy" id="3046"/>
    <lineage>
        <taxon>Eukaryota</taxon>
        <taxon>Viridiplantae</taxon>
        <taxon>Chlorophyta</taxon>
        <taxon>core chlorophytes</taxon>
        <taxon>Chlorophyceae</taxon>
        <taxon>CS clade</taxon>
        <taxon>Chlamydomonadales</taxon>
        <taxon>Dunaliellaceae</taxon>
        <taxon>Dunaliella</taxon>
    </lineage>
</organism>